<feature type="binding site" evidence="9">
    <location>
        <position position="100"/>
    </location>
    <ligand>
        <name>Zn(2+)</name>
        <dbReference type="ChEBI" id="CHEBI:29105"/>
    </ligand>
</feature>
<evidence type="ECO:0000313" key="12">
    <source>
        <dbReference type="Proteomes" id="UP000070544"/>
    </source>
</evidence>
<dbReference type="AlphaFoldDB" id="A0A139AV43"/>
<evidence type="ECO:0000313" key="11">
    <source>
        <dbReference type="EMBL" id="KXS20577.1"/>
    </source>
</evidence>
<evidence type="ECO:0000256" key="5">
    <source>
        <dbReference type="ARBA" id="ARBA00022833"/>
    </source>
</evidence>
<reference evidence="11 12" key="1">
    <citation type="journal article" date="2015" name="Genome Biol. Evol.">
        <title>Phylogenomic analyses indicate that early fungi evolved digesting cell walls of algal ancestors of land plants.</title>
        <authorList>
            <person name="Chang Y."/>
            <person name="Wang S."/>
            <person name="Sekimoto S."/>
            <person name="Aerts A.L."/>
            <person name="Choi C."/>
            <person name="Clum A."/>
            <person name="LaButti K.M."/>
            <person name="Lindquist E.A."/>
            <person name="Yee Ngan C."/>
            <person name="Ohm R.A."/>
            <person name="Salamov A.A."/>
            <person name="Grigoriev I.V."/>
            <person name="Spatafora J.W."/>
            <person name="Berbee M.L."/>
        </authorList>
    </citation>
    <scope>NUCLEOTIDE SEQUENCE [LARGE SCALE GENOMIC DNA]</scope>
    <source>
        <strain evidence="11 12">JEL478</strain>
    </source>
</reference>
<comment type="cofactor">
    <cofactor evidence="9">
        <name>Zn(2+)</name>
        <dbReference type="ChEBI" id="CHEBI:29105"/>
    </cofactor>
    <text evidence="9">Binds 1 zinc ion per subunit.</text>
</comment>
<proteinExistence type="inferred from homology"/>
<dbReference type="SUPFAM" id="SSF53056">
    <property type="entry name" value="beta-carbonic anhydrase, cab"/>
    <property type="match status" value="1"/>
</dbReference>
<evidence type="ECO:0000256" key="7">
    <source>
        <dbReference type="ARBA" id="ARBA00031969"/>
    </source>
</evidence>
<dbReference type="Pfam" id="PF00484">
    <property type="entry name" value="Pro_CA"/>
    <property type="match status" value="1"/>
</dbReference>
<dbReference type="OMA" id="WHYIIET"/>
<evidence type="ECO:0000256" key="6">
    <source>
        <dbReference type="ARBA" id="ARBA00023239"/>
    </source>
</evidence>
<evidence type="ECO:0000256" key="1">
    <source>
        <dbReference type="ARBA" id="ARBA00006217"/>
    </source>
</evidence>
<comment type="function">
    <text evidence="10">Reversible hydration of carbon dioxide.</text>
</comment>
<dbReference type="InterPro" id="IPR001765">
    <property type="entry name" value="Carbonic_anhydrase"/>
</dbReference>
<accession>A0A139AV43</accession>
<dbReference type="CDD" id="cd00883">
    <property type="entry name" value="beta_CA_cladeA"/>
    <property type="match status" value="1"/>
</dbReference>
<dbReference type="InterPro" id="IPR036874">
    <property type="entry name" value="Carbonic_anhydrase_sf"/>
</dbReference>
<feature type="binding site" evidence="9">
    <location>
        <position position="41"/>
    </location>
    <ligand>
        <name>Zn(2+)</name>
        <dbReference type="ChEBI" id="CHEBI:29105"/>
    </ligand>
</feature>
<dbReference type="OrthoDB" id="10248475at2759"/>
<keyword evidence="5 9" id="KW-0862">Zinc</keyword>
<dbReference type="STRING" id="1344416.A0A139AV43"/>
<evidence type="ECO:0000256" key="9">
    <source>
        <dbReference type="PIRSR" id="PIRSR601765-1"/>
    </source>
</evidence>
<evidence type="ECO:0000256" key="8">
    <source>
        <dbReference type="ARBA" id="ARBA00048348"/>
    </source>
</evidence>
<organism evidence="11 12">
    <name type="scientific">Gonapodya prolifera (strain JEL478)</name>
    <name type="common">Monoblepharis prolifera</name>
    <dbReference type="NCBI Taxonomy" id="1344416"/>
    <lineage>
        <taxon>Eukaryota</taxon>
        <taxon>Fungi</taxon>
        <taxon>Fungi incertae sedis</taxon>
        <taxon>Chytridiomycota</taxon>
        <taxon>Chytridiomycota incertae sedis</taxon>
        <taxon>Monoblepharidomycetes</taxon>
        <taxon>Monoblepharidales</taxon>
        <taxon>Gonapodyaceae</taxon>
        <taxon>Gonapodya</taxon>
    </lineage>
</organism>
<evidence type="ECO:0000256" key="10">
    <source>
        <dbReference type="RuleBase" id="RU003956"/>
    </source>
</evidence>
<dbReference type="PANTHER" id="PTHR11002:SF76">
    <property type="entry name" value="CARBONIC ANHYDRASE"/>
    <property type="match status" value="1"/>
</dbReference>
<keyword evidence="6 10" id="KW-0456">Lyase</keyword>
<dbReference type="Gene3D" id="3.40.1050.10">
    <property type="entry name" value="Carbonic anhydrase"/>
    <property type="match status" value="1"/>
</dbReference>
<dbReference type="PANTHER" id="PTHR11002">
    <property type="entry name" value="CARBONIC ANHYDRASE"/>
    <property type="match status" value="1"/>
</dbReference>
<dbReference type="EMBL" id="KQ965735">
    <property type="protein sequence ID" value="KXS20577.1"/>
    <property type="molecule type" value="Genomic_DNA"/>
</dbReference>
<feature type="binding site" evidence="9">
    <location>
        <position position="97"/>
    </location>
    <ligand>
        <name>Zn(2+)</name>
        <dbReference type="ChEBI" id="CHEBI:29105"/>
    </ligand>
</feature>
<dbReference type="FunFam" id="3.40.1050.10:FF:000001">
    <property type="entry name" value="Carbonic anhydrase"/>
    <property type="match status" value="1"/>
</dbReference>
<name>A0A139AV43_GONPJ</name>
<comment type="similarity">
    <text evidence="1 10">Belongs to the beta-class carbonic anhydrase family.</text>
</comment>
<keyword evidence="12" id="KW-1185">Reference proteome</keyword>
<dbReference type="SMART" id="SM00947">
    <property type="entry name" value="Pro_CA"/>
    <property type="match status" value="1"/>
</dbReference>
<dbReference type="PROSITE" id="PS00704">
    <property type="entry name" value="PROK_CO2_ANHYDRASE_1"/>
    <property type="match status" value="1"/>
</dbReference>
<dbReference type="GO" id="GO:0004089">
    <property type="term" value="F:carbonate dehydratase activity"/>
    <property type="evidence" value="ECO:0007669"/>
    <property type="project" value="UniProtKB-UniRule"/>
</dbReference>
<keyword evidence="4 9" id="KW-0479">Metal-binding</keyword>
<evidence type="ECO:0000256" key="3">
    <source>
        <dbReference type="ARBA" id="ARBA00014628"/>
    </source>
</evidence>
<gene>
    <name evidence="11" type="ORF">M427DRAFT_94490</name>
</gene>
<dbReference type="Proteomes" id="UP000070544">
    <property type="component" value="Unassembled WGS sequence"/>
</dbReference>
<dbReference type="InterPro" id="IPR015892">
    <property type="entry name" value="Carbonic_anhydrase_CS"/>
</dbReference>
<feature type="binding site" evidence="9">
    <location>
        <position position="43"/>
    </location>
    <ligand>
        <name>Zn(2+)</name>
        <dbReference type="ChEBI" id="CHEBI:29105"/>
    </ligand>
</feature>
<protein>
    <recommendedName>
        <fullName evidence="3 10">Carbonic anhydrase</fullName>
        <ecNumber evidence="2 10">4.2.1.1</ecNumber>
    </recommendedName>
    <alternativeName>
        <fullName evidence="7 10">Carbonate dehydratase</fullName>
    </alternativeName>
</protein>
<evidence type="ECO:0000256" key="2">
    <source>
        <dbReference type="ARBA" id="ARBA00012925"/>
    </source>
</evidence>
<comment type="catalytic activity">
    <reaction evidence="8 10">
        <text>hydrogencarbonate + H(+) = CO2 + H2O</text>
        <dbReference type="Rhea" id="RHEA:10748"/>
        <dbReference type="ChEBI" id="CHEBI:15377"/>
        <dbReference type="ChEBI" id="CHEBI:15378"/>
        <dbReference type="ChEBI" id="CHEBI:16526"/>
        <dbReference type="ChEBI" id="CHEBI:17544"/>
        <dbReference type="EC" id="4.2.1.1"/>
    </reaction>
</comment>
<dbReference type="GO" id="GO:0015976">
    <property type="term" value="P:carbon utilization"/>
    <property type="evidence" value="ECO:0007669"/>
    <property type="project" value="InterPro"/>
</dbReference>
<sequence length="211" mass="23795">MTPQELLENNKKWAEVTKTEMPGFLDELNQQQAPSYLWIGCSDSRVPANTLVGLLPGEVFVHRNIANVVNHTDMSVLSVLQYSVEVLRVKNIMVVGHYGCGGVLAAMGNQQFGLLDNWLRSIKDLYYVHQHQLETIDDIKARGDLLCELNVARSVENVCYTSIVQNAWAKGWEVNVHGWCYRVSDGLLRDLHLTTSSPDRIRDVYKVAAPQ</sequence>
<dbReference type="GO" id="GO:0008270">
    <property type="term" value="F:zinc ion binding"/>
    <property type="evidence" value="ECO:0007669"/>
    <property type="project" value="UniProtKB-UniRule"/>
</dbReference>
<dbReference type="EC" id="4.2.1.1" evidence="2 10"/>
<evidence type="ECO:0000256" key="4">
    <source>
        <dbReference type="ARBA" id="ARBA00022723"/>
    </source>
</evidence>